<dbReference type="KEGG" id="erx:ATZ35_15900"/>
<dbReference type="RefSeq" id="WP_208928114.1">
    <property type="nucleotide sequence ID" value="NZ_CP013655.1"/>
</dbReference>
<feature type="transmembrane region" description="Helical" evidence="1">
    <location>
        <begin position="178"/>
        <end position="194"/>
    </location>
</feature>
<keyword evidence="1" id="KW-0812">Transmembrane</keyword>
<gene>
    <name evidence="2" type="ORF">ATZ35_15900</name>
</gene>
<keyword evidence="1" id="KW-0472">Membrane</keyword>
<dbReference type="EMBL" id="CP013655">
    <property type="protein sequence ID" value="ALS38577.1"/>
    <property type="molecule type" value="Genomic_DNA"/>
</dbReference>
<feature type="transmembrane region" description="Helical" evidence="1">
    <location>
        <begin position="383"/>
        <end position="403"/>
    </location>
</feature>
<feature type="transmembrane region" description="Helical" evidence="1">
    <location>
        <begin position="6"/>
        <end position="25"/>
    </location>
</feature>
<sequence>MAVIVLYSVMIGFIGVGADFLRRVWIQGEQYKKNKQFLQILFFLFVIGVITRFVNINQLPGLQIDEAMSGYDTWALANYGTDSALNSWPIYLMGYGTGPSAFYTYLSLPFVKLLGLSLVSTRLAMACLSSFTILTVLWTLLKLKLPETLTGSIFFMLIISPWHMLISRFGLDANVAPHLLLIAVCLVLVGMKEVENKQMLFYSVGIWLIGLTSYAYLATWFFLPLFLLFLLGYFLKNNLLNRRQVVLLIAVLIVTIIPVMIFAYVQYVRHETLTIFGITFAKMIGSQSEGQTILFQKDIWSAFLGNLQRIFGFLLSGRDGLIFSSIHGFGFMYNLAGLLLASLGWIHMRQEKSPLSQLTMGWFVCSIPLLLIIVPVVHHWNVIMFPLIIMMGYGLASLGALGNKAVFRSTFVFFSVLFVSYVYTYNVVYKEEQQDSKYMAPITLAEILRVGNEKKLEKIYVERTSLKQLQDLTFIFIRFYDPISPESYQASRDTPYDKNSNLTYRYYGKYIFLDENEATKKDETSVGYLYHKGTDLSKKTFLKDFSVNENADFILFYKE</sequence>
<feature type="transmembrane region" description="Helical" evidence="1">
    <location>
        <begin position="153"/>
        <end position="171"/>
    </location>
</feature>
<dbReference type="Proteomes" id="UP000067523">
    <property type="component" value="Chromosome"/>
</dbReference>
<keyword evidence="3" id="KW-1185">Reference proteome</keyword>
<reference evidence="3" key="1">
    <citation type="submission" date="2015-12" db="EMBL/GenBank/DDBJ databases">
        <authorList>
            <person name="Lauer A."/>
            <person name="Humrighouse B."/>
            <person name="Loparev V."/>
            <person name="Shewmaker P.L."/>
            <person name="Whitney A.M."/>
            <person name="McLaughlin R.W."/>
        </authorList>
    </citation>
    <scope>NUCLEOTIDE SEQUENCE [LARGE SCALE GENOMIC DNA]</scope>
    <source>
        <strain evidence="3">LMG 26678</strain>
    </source>
</reference>
<keyword evidence="1" id="KW-1133">Transmembrane helix</keyword>
<feature type="transmembrane region" description="Helical" evidence="1">
    <location>
        <begin position="245"/>
        <end position="265"/>
    </location>
</feature>
<dbReference type="AlphaFoldDB" id="A0A0U2XIX0"/>
<evidence type="ECO:0000313" key="3">
    <source>
        <dbReference type="Proteomes" id="UP000067523"/>
    </source>
</evidence>
<protein>
    <recommendedName>
        <fullName evidence="4">Glycosyltransferase RgtA/B/C/D-like domain-containing protein</fullName>
    </recommendedName>
</protein>
<evidence type="ECO:0000256" key="1">
    <source>
        <dbReference type="SAM" id="Phobius"/>
    </source>
</evidence>
<proteinExistence type="predicted"/>
<feature type="transmembrane region" description="Helical" evidence="1">
    <location>
        <begin position="200"/>
        <end position="233"/>
    </location>
</feature>
<dbReference type="STRING" id="118060.ATZ35_15900"/>
<evidence type="ECO:0008006" key="4">
    <source>
        <dbReference type="Google" id="ProtNLM"/>
    </source>
</evidence>
<feature type="transmembrane region" description="Helical" evidence="1">
    <location>
        <begin position="321"/>
        <end position="346"/>
    </location>
</feature>
<name>A0A0U2XIX0_9ENTE</name>
<evidence type="ECO:0000313" key="2">
    <source>
        <dbReference type="EMBL" id="ALS38577.1"/>
    </source>
</evidence>
<feature type="transmembrane region" description="Helical" evidence="1">
    <location>
        <begin position="37"/>
        <end position="54"/>
    </location>
</feature>
<feature type="transmembrane region" description="Helical" evidence="1">
    <location>
        <begin position="410"/>
        <end position="429"/>
    </location>
</feature>
<feature type="transmembrane region" description="Helical" evidence="1">
    <location>
        <begin position="88"/>
        <end position="111"/>
    </location>
</feature>
<accession>A0A0U2XIX0</accession>
<organism evidence="2 3">
    <name type="scientific">Enterococcus rotai</name>
    <dbReference type="NCBI Taxonomy" id="118060"/>
    <lineage>
        <taxon>Bacteria</taxon>
        <taxon>Bacillati</taxon>
        <taxon>Bacillota</taxon>
        <taxon>Bacilli</taxon>
        <taxon>Lactobacillales</taxon>
        <taxon>Enterococcaceae</taxon>
        <taxon>Enterococcus</taxon>
    </lineage>
</organism>
<feature type="transmembrane region" description="Helical" evidence="1">
    <location>
        <begin position="358"/>
        <end position="377"/>
    </location>
</feature>
<feature type="transmembrane region" description="Helical" evidence="1">
    <location>
        <begin position="123"/>
        <end position="141"/>
    </location>
</feature>